<evidence type="ECO:0000313" key="3">
    <source>
        <dbReference type="Proteomes" id="UP000177232"/>
    </source>
</evidence>
<reference evidence="2 3" key="1">
    <citation type="journal article" date="2016" name="Nat. Commun.">
        <title>Thousands of microbial genomes shed light on interconnected biogeochemical processes in an aquifer system.</title>
        <authorList>
            <person name="Anantharaman K."/>
            <person name="Brown C.T."/>
            <person name="Hug L.A."/>
            <person name="Sharon I."/>
            <person name="Castelle C.J."/>
            <person name="Probst A.J."/>
            <person name="Thomas B.C."/>
            <person name="Singh A."/>
            <person name="Wilkins M.J."/>
            <person name="Karaoz U."/>
            <person name="Brodie E.L."/>
            <person name="Williams K.H."/>
            <person name="Hubbard S.S."/>
            <person name="Banfield J.F."/>
        </authorList>
    </citation>
    <scope>NUCLEOTIDE SEQUENCE [LARGE SCALE GENOMIC DNA]</scope>
</reference>
<dbReference type="PANTHER" id="PTHR35006:SF2">
    <property type="entry name" value="GLYOXALASE FAMILY PROTEIN (AFU_ORTHOLOGUE AFUA_5G14830)"/>
    <property type="match status" value="1"/>
</dbReference>
<comment type="caution">
    <text evidence="2">The sequence shown here is derived from an EMBL/GenBank/DDBJ whole genome shotgun (WGS) entry which is preliminary data.</text>
</comment>
<dbReference type="SUPFAM" id="SSF54593">
    <property type="entry name" value="Glyoxalase/Bleomycin resistance protein/Dihydroxybiphenyl dioxygenase"/>
    <property type="match status" value="1"/>
</dbReference>
<dbReference type="AlphaFoldDB" id="A0A1F6DS46"/>
<name>A0A1F6DS46_9BACT</name>
<dbReference type="PANTHER" id="PTHR35006">
    <property type="entry name" value="GLYOXALASE FAMILY PROTEIN (AFU_ORTHOLOGUE AFUA_5G14830)"/>
    <property type="match status" value="1"/>
</dbReference>
<dbReference type="Gene3D" id="3.10.180.10">
    <property type="entry name" value="2,3-Dihydroxybiphenyl 1,2-Dioxygenase, domain 1"/>
    <property type="match status" value="1"/>
</dbReference>
<accession>A0A1F6DS46</accession>
<evidence type="ECO:0000259" key="1">
    <source>
        <dbReference type="Pfam" id="PF00903"/>
    </source>
</evidence>
<evidence type="ECO:0000313" key="2">
    <source>
        <dbReference type="EMBL" id="OGG64137.1"/>
    </source>
</evidence>
<gene>
    <name evidence="2" type="ORF">A3C94_00185</name>
</gene>
<proteinExistence type="predicted"/>
<dbReference type="STRING" id="1798496.A3C94_00185"/>
<protein>
    <recommendedName>
        <fullName evidence="1">Glyoxalase/fosfomycin resistance/dioxygenase domain-containing protein</fullName>
    </recommendedName>
</protein>
<dbReference type="EMBL" id="MFLJ01000032">
    <property type="protein sequence ID" value="OGG64137.1"/>
    <property type="molecule type" value="Genomic_DNA"/>
</dbReference>
<dbReference type="InterPro" id="IPR004360">
    <property type="entry name" value="Glyas_Fos-R_dOase_dom"/>
</dbReference>
<sequence>MIAHVSVPVKDYKKAKKLYKAMLGAVGYEMTQDHPEWKAGGFREGGHTSFWIVQKEKMEPIHVAIIAPSKKAVYEFHERALEAGATDNGAPGFRTEYSPDYFAAFILDEDGNNIESCFFDEKAPPK</sequence>
<dbReference type="InterPro" id="IPR029068">
    <property type="entry name" value="Glyas_Bleomycin-R_OHBP_Dase"/>
</dbReference>
<dbReference type="Pfam" id="PF00903">
    <property type="entry name" value="Glyoxalase"/>
    <property type="match status" value="1"/>
</dbReference>
<dbReference type="Proteomes" id="UP000177232">
    <property type="component" value="Unassembled WGS sequence"/>
</dbReference>
<organism evidence="2 3">
    <name type="scientific">Candidatus Kaiserbacteria bacterium RIFCSPHIGHO2_02_FULL_55_17</name>
    <dbReference type="NCBI Taxonomy" id="1798496"/>
    <lineage>
        <taxon>Bacteria</taxon>
        <taxon>Candidatus Kaiseribacteriota</taxon>
    </lineage>
</organism>
<feature type="domain" description="Glyoxalase/fosfomycin resistance/dioxygenase" evidence="1">
    <location>
        <begin position="2"/>
        <end position="115"/>
    </location>
</feature>